<keyword evidence="3" id="KW-1185">Reference proteome</keyword>
<evidence type="ECO:0000256" key="1">
    <source>
        <dbReference type="SAM" id="SignalP"/>
    </source>
</evidence>
<gene>
    <name evidence="2" type="ORF">F5878DRAFT_602897</name>
</gene>
<proteinExistence type="predicted"/>
<feature type="signal peptide" evidence="1">
    <location>
        <begin position="1"/>
        <end position="21"/>
    </location>
</feature>
<accession>A0AA38PJY8</accession>
<dbReference type="EMBL" id="MU805960">
    <property type="protein sequence ID" value="KAJ3844106.1"/>
    <property type="molecule type" value="Genomic_DNA"/>
</dbReference>
<keyword evidence="1" id="KW-0732">Signal</keyword>
<feature type="chain" id="PRO_5041269440" description="Secreted protein" evidence="1">
    <location>
        <begin position="22"/>
        <end position="170"/>
    </location>
</feature>
<evidence type="ECO:0000313" key="3">
    <source>
        <dbReference type="Proteomes" id="UP001163846"/>
    </source>
</evidence>
<name>A0AA38PJY8_9AGAR</name>
<comment type="caution">
    <text evidence="2">The sequence shown here is derived from an EMBL/GenBank/DDBJ whole genome shotgun (WGS) entry which is preliminary data.</text>
</comment>
<evidence type="ECO:0008006" key="4">
    <source>
        <dbReference type="Google" id="ProtNLM"/>
    </source>
</evidence>
<reference evidence="2" key="1">
    <citation type="submission" date="2022-08" db="EMBL/GenBank/DDBJ databases">
        <authorList>
            <consortium name="DOE Joint Genome Institute"/>
            <person name="Min B."/>
            <person name="Riley R."/>
            <person name="Sierra-Patev S."/>
            <person name="Naranjo-Ortiz M."/>
            <person name="Looney B."/>
            <person name="Konkel Z."/>
            <person name="Slot J.C."/>
            <person name="Sakamoto Y."/>
            <person name="Steenwyk J.L."/>
            <person name="Rokas A."/>
            <person name="Carro J."/>
            <person name="Camarero S."/>
            <person name="Ferreira P."/>
            <person name="Molpeceres G."/>
            <person name="Ruiz-Duenas F.J."/>
            <person name="Serrano A."/>
            <person name="Henrissat B."/>
            <person name="Drula E."/>
            <person name="Hughes K.W."/>
            <person name="Mata J.L."/>
            <person name="Ishikawa N.K."/>
            <person name="Vargas-Isla R."/>
            <person name="Ushijima S."/>
            <person name="Smith C.A."/>
            <person name="Ahrendt S."/>
            <person name="Andreopoulos W."/>
            <person name="He G."/>
            <person name="Labutti K."/>
            <person name="Lipzen A."/>
            <person name="Ng V."/>
            <person name="Sandor L."/>
            <person name="Barry K."/>
            <person name="Martinez A.T."/>
            <person name="Xiao Y."/>
            <person name="Gibbons J.G."/>
            <person name="Terashima K."/>
            <person name="Hibbett D.S."/>
            <person name="Grigoriev I.V."/>
        </authorList>
    </citation>
    <scope>NUCLEOTIDE SEQUENCE</scope>
    <source>
        <strain evidence="2">TFB9207</strain>
    </source>
</reference>
<dbReference type="AlphaFoldDB" id="A0AA38PJY8"/>
<protein>
    <recommendedName>
        <fullName evidence="4">Secreted protein</fullName>
    </recommendedName>
</protein>
<organism evidence="2 3">
    <name type="scientific">Lentinula raphanica</name>
    <dbReference type="NCBI Taxonomy" id="153919"/>
    <lineage>
        <taxon>Eukaryota</taxon>
        <taxon>Fungi</taxon>
        <taxon>Dikarya</taxon>
        <taxon>Basidiomycota</taxon>
        <taxon>Agaricomycotina</taxon>
        <taxon>Agaricomycetes</taxon>
        <taxon>Agaricomycetidae</taxon>
        <taxon>Agaricales</taxon>
        <taxon>Marasmiineae</taxon>
        <taxon>Omphalotaceae</taxon>
        <taxon>Lentinula</taxon>
    </lineage>
</organism>
<dbReference type="Proteomes" id="UP001163846">
    <property type="component" value="Unassembled WGS sequence"/>
</dbReference>
<sequence length="170" mass="18200">MTRFVLRAMLILGVMSSGVLAAPTLTPRLPTEVEALQSSDSLIGGPRGPVVVNVLEARSANEHTAASHCPDPLSLVDEIINDVAATKHDVGALYGSVTLGVFTGTNPDLAAQWRGLTEKYRAILEKIRGLEGHIPSDLRQAYEAQVEQCIQEAVNFAQETEARHSATSRG</sequence>
<evidence type="ECO:0000313" key="2">
    <source>
        <dbReference type="EMBL" id="KAJ3844106.1"/>
    </source>
</evidence>